<dbReference type="Pfam" id="PF04230">
    <property type="entry name" value="PS_pyruv_trans"/>
    <property type="match status" value="1"/>
</dbReference>
<proteinExistence type="predicted"/>
<reference evidence="3" key="1">
    <citation type="submission" date="2023-01" db="EMBL/GenBank/DDBJ databases">
        <title>The diversity of Class Acidimicrobiia in South China Sea sediment environments and the proposal of Iamia marina sp. nov., a novel species of the genus Iamia.</title>
        <authorList>
            <person name="He Y."/>
            <person name="Tian X."/>
        </authorList>
    </citation>
    <scope>NUCLEOTIDE SEQUENCE</scope>
    <source>
        <strain evidence="3">DSM 19957</strain>
    </source>
</reference>
<evidence type="ECO:0000259" key="1">
    <source>
        <dbReference type="Pfam" id="PF00535"/>
    </source>
</evidence>
<dbReference type="Pfam" id="PF00535">
    <property type="entry name" value="Glycos_transf_2"/>
    <property type="match status" value="1"/>
</dbReference>
<dbReference type="InterPro" id="IPR007345">
    <property type="entry name" value="Polysacch_pyruvyl_Trfase"/>
</dbReference>
<dbReference type="EMBL" id="CP116942">
    <property type="protein sequence ID" value="WCO68429.1"/>
    <property type="molecule type" value="Genomic_DNA"/>
</dbReference>
<dbReference type="GO" id="GO:0016740">
    <property type="term" value="F:transferase activity"/>
    <property type="evidence" value="ECO:0007669"/>
    <property type="project" value="UniProtKB-KW"/>
</dbReference>
<dbReference type="InterPro" id="IPR001173">
    <property type="entry name" value="Glyco_trans_2-like"/>
</dbReference>
<evidence type="ECO:0000259" key="2">
    <source>
        <dbReference type="Pfam" id="PF04230"/>
    </source>
</evidence>
<dbReference type="Gene3D" id="3.90.550.10">
    <property type="entry name" value="Spore Coat Polysaccharide Biosynthesis Protein SpsA, Chain A"/>
    <property type="match status" value="1"/>
</dbReference>
<evidence type="ECO:0000313" key="4">
    <source>
        <dbReference type="Proteomes" id="UP001216390"/>
    </source>
</evidence>
<dbReference type="RefSeq" id="WP_272737946.1">
    <property type="nucleotide sequence ID" value="NZ_CP116942.1"/>
</dbReference>
<feature type="domain" description="Polysaccharide pyruvyl transferase" evidence="2">
    <location>
        <begin position="427"/>
        <end position="735"/>
    </location>
</feature>
<dbReference type="CDD" id="cd00761">
    <property type="entry name" value="Glyco_tranf_GTA_type"/>
    <property type="match status" value="1"/>
</dbReference>
<dbReference type="PANTHER" id="PTHR36836">
    <property type="entry name" value="COLANIC ACID BIOSYNTHESIS PROTEIN WCAK"/>
    <property type="match status" value="1"/>
</dbReference>
<gene>
    <name evidence="3" type="ORF">PO878_06770</name>
</gene>
<organism evidence="3 4">
    <name type="scientific">Iamia majanohamensis</name>
    <dbReference type="NCBI Taxonomy" id="467976"/>
    <lineage>
        <taxon>Bacteria</taxon>
        <taxon>Bacillati</taxon>
        <taxon>Actinomycetota</taxon>
        <taxon>Acidimicrobiia</taxon>
        <taxon>Acidimicrobiales</taxon>
        <taxon>Iamiaceae</taxon>
        <taxon>Iamia</taxon>
    </lineage>
</organism>
<feature type="domain" description="Glycosyltransferase 2-like" evidence="1">
    <location>
        <begin position="136"/>
        <end position="271"/>
    </location>
</feature>
<dbReference type="InterPro" id="IPR029044">
    <property type="entry name" value="Nucleotide-diphossugar_trans"/>
</dbReference>
<dbReference type="PANTHER" id="PTHR36836:SF1">
    <property type="entry name" value="COLANIC ACID BIOSYNTHESIS PROTEIN WCAK"/>
    <property type="match status" value="1"/>
</dbReference>
<dbReference type="SUPFAM" id="SSF53448">
    <property type="entry name" value="Nucleotide-diphospho-sugar transferases"/>
    <property type="match status" value="1"/>
</dbReference>
<dbReference type="AlphaFoldDB" id="A0AAE9YCA6"/>
<protein>
    <submittedName>
        <fullName evidence="3">Polysaccharide pyruvyl transferase family protein</fullName>
    </submittedName>
</protein>
<evidence type="ECO:0000313" key="3">
    <source>
        <dbReference type="EMBL" id="WCO68429.1"/>
    </source>
</evidence>
<dbReference type="KEGG" id="ima:PO878_06770"/>
<name>A0AAE9YCA6_9ACTN</name>
<sequence length="812" mass="83310">MADDAAPDATPSTTERARAFLARARQAPNRIDEVASDVAVTQAALDDLGRTMERLEELVWAGRGDARAGVTAIGDELGLITLRIQDLAARVAEVDGAVAGHATALHRAVAAPARSDAAAALREALGPAPEPTTGLSVFTLCWNHGGLLEASVRSGLAALDRLPDEEQGQVLVLDDASSDATAEVAAALAAEDPRVRVVTAPVNLGLALARTTLLHAATTTHAFQLDADNTARPEGVEALYRAARATGAALTYGTVVQVDPSGAARGPVSNEPPSPPLFSANYVDTMAVVDVAALRALGGWSPDPLLEHVDDWANVHRVVEAGLLLTFVPTLVGRYLDLGTAFHHSVGDPRIGASRVARVFDPTGRRQGPGAMDDVAAVAWDPEAGSLWATPAAVALRPDLAPDPAPADPGPPPGPRILVLASGGVGNVGDDAITVRAVERLQARLGPDVALDLVTDGPQPPGGLGPVRWLGPLTELLPGLDHEQLGRLDAATAAAADRLRVGQGAWHALDPAAYDAALLLGGGSLVSEWSHGLVAPRALLAAALRRAAVPYALSGQGIGPLDDAADRSLVAGLLAGAVAVACRDADSATLARALPGVDPTRVVVTGDDALGLAPEGGDGPDRRPSLVVTVRSAPYVGGEEHHGAARAWARAADALAAERGWDVVGLALNRQDPEPEIATLADVRATTPLQARWHLVECSTDPRLLVAEVARAEAVAAQSFHAALLALAAGVPAVLAATTPYYRAKARGLAAQAGLPEALAVDDPADLPDSLAAITAALAPGPTPFADREAAVDAWWSDLPEALGLPRTAHRD</sequence>
<accession>A0AAE9YCA6</accession>
<keyword evidence="3" id="KW-0808">Transferase</keyword>
<keyword evidence="4" id="KW-1185">Reference proteome</keyword>
<dbReference type="Proteomes" id="UP001216390">
    <property type="component" value="Chromosome"/>
</dbReference>